<dbReference type="EMBL" id="JAMZEK010000001">
    <property type="protein sequence ID" value="MCP1372864.1"/>
    <property type="molecule type" value="Genomic_DNA"/>
</dbReference>
<dbReference type="NCBIfam" id="TIGR02001">
    <property type="entry name" value="gcw_chp"/>
    <property type="match status" value="1"/>
</dbReference>
<dbReference type="Pfam" id="PF09694">
    <property type="entry name" value="Gcw_chp"/>
    <property type="match status" value="1"/>
</dbReference>
<comment type="caution">
    <text evidence="2">The sequence shown here is derived from an EMBL/GenBank/DDBJ whole genome shotgun (WGS) entry which is preliminary data.</text>
</comment>
<accession>A0ABT1F645</accession>
<proteinExistence type="predicted"/>
<feature type="chain" id="PRO_5046702707" evidence="1">
    <location>
        <begin position="26"/>
        <end position="253"/>
    </location>
</feature>
<keyword evidence="3" id="KW-1185">Reference proteome</keyword>
<keyword evidence="1" id="KW-0732">Signal</keyword>
<evidence type="ECO:0000256" key="1">
    <source>
        <dbReference type="SAM" id="SignalP"/>
    </source>
</evidence>
<sequence>MKRIVQRSIWGAAVLAAMVAMPAAADGAPQSSVAGSVAVVNDYLFRGLSQTNWKPAVQPGIEYDHASGWYAGAWGSNISWLSDASTDAAHISSSLELDFYTGFRGSIAGDWSYDVGVYEYYYPGSYPSGFTRPYTTEVYGSLGYKGVTLKYSHALTNLFGFAHSKNSGYVDLSYNVEFSPGWTLNLHAGHQNVKNVSGASYSDWKVGVTKAFDHGYSVSLGYYDTNASRSVYTNAYGHYVGRATGVLTLSKSF</sequence>
<gene>
    <name evidence="2" type="ORF">NC595_02165</name>
</gene>
<feature type="signal peptide" evidence="1">
    <location>
        <begin position="1"/>
        <end position="25"/>
    </location>
</feature>
<reference evidence="2 3" key="1">
    <citation type="submission" date="2022-06" db="EMBL/GenBank/DDBJ databases">
        <title>Dyella sp. Sa strain:Sa Genome sequencing.</title>
        <authorList>
            <person name="Park S."/>
        </authorList>
    </citation>
    <scope>NUCLEOTIDE SEQUENCE [LARGE SCALE GENOMIC DNA]</scope>
    <source>
        <strain evidence="2 3">Sa</strain>
    </source>
</reference>
<evidence type="ECO:0000313" key="3">
    <source>
        <dbReference type="Proteomes" id="UP001204615"/>
    </source>
</evidence>
<evidence type="ECO:0000313" key="2">
    <source>
        <dbReference type="EMBL" id="MCP1372864.1"/>
    </source>
</evidence>
<dbReference type="Proteomes" id="UP001204615">
    <property type="component" value="Unassembled WGS sequence"/>
</dbReference>
<protein>
    <submittedName>
        <fullName evidence="2">TorF family putative porin</fullName>
    </submittedName>
</protein>
<dbReference type="RefSeq" id="WP_253564620.1">
    <property type="nucleotide sequence ID" value="NZ_JAMZEK010000001.1"/>
</dbReference>
<organism evidence="2 3">
    <name type="scientific">Dyella lutea</name>
    <dbReference type="NCBI Taxonomy" id="2950441"/>
    <lineage>
        <taxon>Bacteria</taxon>
        <taxon>Pseudomonadati</taxon>
        <taxon>Pseudomonadota</taxon>
        <taxon>Gammaproteobacteria</taxon>
        <taxon>Lysobacterales</taxon>
        <taxon>Rhodanobacteraceae</taxon>
        <taxon>Dyella</taxon>
    </lineage>
</organism>
<dbReference type="InterPro" id="IPR010239">
    <property type="entry name" value="CHP02001"/>
</dbReference>
<name>A0ABT1F645_9GAMM</name>